<evidence type="ECO:0000313" key="2">
    <source>
        <dbReference type="EMBL" id="KAF6114461.1"/>
    </source>
</evidence>
<proteinExistence type="predicted"/>
<feature type="region of interest" description="Disordered" evidence="1">
    <location>
        <begin position="35"/>
        <end position="71"/>
    </location>
</feature>
<name>A0A834EES6_9CHIR</name>
<evidence type="ECO:0000256" key="1">
    <source>
        <dbReference type="SAM" id="MobiDB-lite"/>
    </source>
</evidence>
<reference evidence="2 3" key="1">
    <citation type="journal article" date="2020" name="Nature">
        <title>Six reference-quality genomes reveal evolution of bat adaptations.</title>
        <authorList>
            <person name="Jebb D."/>
            <person name="Huang Z."/>
            <person name="Pippel M."/>
            <person name="Hughes G.M."/>
            <person name="Lavrichenko K."/>
            <person name="Devanna P."/>
            <person name="Winkler S."/>
            <person name="Jermiin L.S."/>
            <person name="Skirmuntt E.C."/>
            <person name="Katzourakis A."/>
            <person name="Burkitt-Gray L."/>
            <person name="Ray D.A."/>
            <person name="Sullivan K.A.M."/>
            <person name="Roscito J.G."/>
            <person name="Kirilenko B.M."/>
            <person name="Davalos L.M."/>
            <person name="Corthals A.P."/>
            <person name="Power M.L."/>
            <person name="Jones G."/>
            <person name="Ransome R.D."/>
            <person name="Dechmann D.K.N."/>
            <person name="Locatelli A.G."/>
            <person name="Puechmaille S.J."/>
            <person name="Fedrigo O."/>
            <person name="Jarvis E.D."/>
            <person name="Hiller M."/>
            <person name="Vernes S.C."/>
            <person name="Myers E.W."/>
            <person name="Teeling E.C."/>
        </authorList>
    </citation>
    <scope>NUCLEOTIDE SEQUENCE [LARGE SCALE GENOMIC DNA]</scope>
    <source>
        <strain evidence="2">Bat1K_MPI-CBG_1</strain>
    </source>
</reference>
<sequence length="137" mass="14346">MRPRAGAGRHSSPACGVGPRIGSAGVCCQSNTWPGHSMGNRTVPNSTHTQVGYTGINGRRESQNRGSPLELGGERTLMRLEDSCPASLAVAPVLMAPWPNSCEATSDPIPTSIQPTPCGTHTLHDPRELHACVSPSP</sequence>
<accession>A0A834EES6</accession>
<evidence type="ECO:0000313" key="3">
    <source>
        <dbReference type="Proteomes" id="UP000664940"/>
    </source>
</evidence>
<dbReference type="EMBL" id="JABVXQ010000004">
    <property type="protein sequence ID" value="KAF6114461.1"/>
    <property type="molecule type" value="Genomic_DNA"/>
</dbReference>
<organism evidence="2 3">
    <name type="scientific">Phyllostomus discolor</name>
    <name type="common">pale spear-nosed bat</name>
    <dbReference type="NCBI Taxonomy" id="89673"/>
    <lineage>
        <taxon>Eukaryota</taxon>
        <taxon>Metazoa</taxon>
        <taxon>Chordata</taxon>
        <taxon>Craniata</taxon>
        <taxon>Vertebrata</taxon>
        <taxon>Euteleostomi</taxon>
        <taxon>Mammalia</taxon>
        <taxon>Eutheria</taxon>
        <taxon>Laurasiatheria</taxon>
        <taxon>Chiroptera</taxon>
        <taxon>Yangochiroptera</taxon>
        <taxon>Phyllostomidae</taxon>
        <taxon>Phyllostominae</taxon>
        <taxon>Phyllostomus</taxon>
    </lineage>
</organism>
<protein>
    <submittedName>
        <fullName evidence="2">Uncharacterized protein</fullName>
    </submittedName>
</protein>
<dbReference type="AlphaFoldDB" id="A0A834EES6"/>
<gene>
    <name evidence="2" type="ORF">HJG60_010460</name>
</gene>
<dbReference type="Proteomes" id="UP000664940">
    <property type="component" value="Unassembled WGS sequence"/>
</dbReference>
<comment type="caution">
    <text evidence="2">The sequence shown here is derived from an EMBL/GenBank/DDBJ whole genome shotgun (WGS) entry which is preliminary data.</text>
</comment>
<feature type="compositionally biased region" description="Polar residues" evidence="1">
    <location>
        <begin position="35"/>
        <end position="52"/>
    </location>
</feature>